<dbReference type="SUPFAM" id="SSF51905">
    <property type="entry name" value="FAD/NAD(P)-binding domain"/>
    <property type="match status" value="1"/>
</dbReference>
<keyword evidence="4" id="KW-1185">Reference proteome</keyword>
<dbReference type="InterPro" id="IPR002938">
    <property type="entry name" value="FAD-bd"/>
</dbReference>
<evidence type="ECO:0000259" key="2">
    <source>
        <dbReference type="Pfam" id="PF01494"/>
    </source>
</evidence>
<feature type="compositionally biased region" description="Low complexity" evidence="1">
    <location>
        <begin position="443"/>
        <end position="453"/>
    </location>
</feature>
<feature type="domain" description="FAD-binding" evidence="2">
    <location>
        <begin position="10"/>
        <end position="346"/>
    </location>
</feature>
<dbReference type="Pfam" id="PF01494">
    <property type="entry name" value="FAD_binding_3"/>
    <property type="match status" value="1"/>
</dbReference>
<sequence length="467" mass="50540">MVQRLGEHAVVLGGGMAGLMTCRVLADRYRKVSVIDRDTLTGVTRARGGVPQARHAHALLARGQQTMEELFPGLQEELDAAGVLTGDVAGDLRWYLDGRPLRRARSGALSVSAARPDLEAHVRARVAALPNVEFRENTVIQGLTASADRGRVTGVRLAGDGPAPETLAADLVVDTTGRGSRTPLWLQELGYERPPEDRVKIDLAYTSRFFRLDSDPFGDALAINPLSSPANPRGAFFGKFPDGIALLSLTGMLGDHPPRDHEGFLRFAATLQPPEIYQAVRTAEPLGDIASFRVPASVRRRYDRLRRFPAGLLVLGDALCVFNPVYGQGMTLAAMEAHALAAHLAAGEPRPLRFFREVKPFIDVAWETSASADLAYPGVEGPRTLKVRLGNAYMARFLEAAQNDGRFTATFFRVAGLLDPPQTLMRPGLVRDVLRASRRGSRRSPAGRGRPAGLLDDSSPAPGHRAS</sequence>
<organism evidence="3 4">
    <name type="scientific">Actinomadura namibiensis</name>
    <dbReference type="NCBI Taxonomy" id="182080"/>
    <lineage>
        <taxon>Bacteria</taxon>
        <taxon>Bacillati</taxon>
        <taxon>Actinomycetota</taxon>
        <taxon>Actinomycetes</taxon>
        <taxon>Streptosporangiales</taxon>
        <taxon>Thermomonosporaceae</taxon>
        <taxon>Actinomadura</taxon>
    </lineage>
</organism>
<reference evidence="3 4" key="1">
    <citation type="submission" date="2020-08" db="EMBL/GenBank/DDBJ databases">
        <title>Genomic Encyclopedia of Type Strains, Phase IV (KMG-IV): sequencing the most valuable type-strain genomes for metagenomic binning, comparative biology and taxonomic classification.</title>
        <authorList>
            <person name="Goeker M."/>
        </authorList>
    </citation>
    <scope>NUCLEOTIDE SEQUENCE [LARGE SCALE GENOMIC DNA]</scope>
    <source>
        <strain evidence="3 4">DSM 44197</strain>
    </source>
</reference>
<gene>
    <name evidence="3" type="ORF">HNR61_004696</name>
</gene>
<dbReference type="PANTHER" id="PTHR43422">
    <property type="entry name" value="THIAMINE THIAZOLE SYNTHASE"/>
    <property type="match status" value="1"/>
</dbReference>
<evidence type="ECO:0000256" key="1">
    <source>
        <dbReference type="SAM" id="MobiDB-lite"/>
    </source>
</evidence>
<accession>A0A7W3LRK0</accession>
<feature type="region of interest" description="Disordered" evidence="1">
    <location>
        <begin position="435"/>
        <end position="467"/>
    </location>
</feature>
<protein>
    <submittedName>
        <fullName evidence="3">2-polyprenyl-6-methoxyphenol hydroxylase-like FAD-dependent oxidoreductase</fullName>
    </submittedName>
</protein>
<dbReference type="PANTHER" id="PTHR43422:SF3">
    <property type="entry name" value="THIAMINE THIAZOLE SYNTHASE"/>
    <property type="match status" value="1"/>
</dbReference>
<dbReference type="Gene3D" id="3.50.50.60">
    <property type="entry name" value="FAD/NAD(P)-binding domain"/>
    <property type="match status" value="1"/>
</dbReference>
<evidence type="ECO:0000313" key="3">
    <source>
        <dbReference type="EMBL" id="MBA8953046.1"/>
    </source>
</evidence>
<dbReference type="InterPro" id="IPR036188">
    <property type="entry name" value="FAD/NAD-bd_sf"/>
</dbReference>
<evidence type="ECO:0000313" key="4">
    <source>
        <dbReference type="Proteomes" id="UP000572680"/>
    </source>
</evidence>
<dbReference type="AlphaFoldDB" id="A0A7W3LRK0"/>
<comment type="caution">
    <text evidence="3">The sequence shown here is derived from an EMBL/GenBank/DDBJ whole genome shotgun (WGS) entry which is preliminary data.</text>
</comment>
<dbReference type="EMBL" id="JACJIA010000006">
    <property type="protein sequence ID" value="MBA8953046.1"/>
    <property type="molecule type" value="Genomic_DNA"/>
</dbReference>
<dbReference type="GO" id="GO:0071949">
    <property type="term" value="F:FAD binding"/>
    <property type="evidence" value="ECO:0007669"/>
    <property type="project" value="InterPro"/>
</dbReference>
<dbReference type="Proteomes" id="UP000572680">
    <property type="component" value="Unassembled WGS sequence"/>
</dbReference>
<dbReference type="RefSeq" id="WP_344454594.1">
    <property type="nucleotide sequence ID" value="NZ_BAAALP010000033.1"/>
</dbReference>
<name>A0A7W3LRK0_ACTNM</name>
<proteinExistence type="predicted"/>